<dbReference type="AlphaFoldDB" id="A0A919P262"/>
<accession>A0A919P262</accession>
<keyword evidence="2" id="KW-1185">Reference proteome</keyword>
<protein>
    <recommendedName>
        <fullName evidence="3">DUF1684 domain-containing protein</fullName>
    </recommendedName>
</protein>
<dbReference type="Pfam" id="PF07920">
    <property type="entry name" value="DUF1684"/>
    <property type="match status" value="1"/>
</dbReference>
<dbReference type="Proteomes" id="UP000632740">
    <property type="component" value="Unassembled WGS sequence"/>
</dbReference>
<dbReference type="EMBL" id="BONK01000006">
    <property type="protein sequence ID" value="GIG21295.1"/>
    <property type="molecule type" value="Genomic_DNA"/>
</dbReference>
<evidence type="ECO:0000313" key="1">
    <source>
        <dbReference type="EMBL" id="GIG21295.1"/>
    </source>
</evidence>
<comment type="caution">
    <text evidence="1">The sequence shown here is derived from an EMBL/GenBank/DDBJ whole genome shotgun (WGS) entry which is preliminary data.</text>
</comment>
<name>A0A919P262_9CELL</name>
<reference evidence="1" key="1">
    <citation type="submission" date="2021-01" db="EMBL/GenBank/DDBJ databases">
        <title>Whole genome shotgun sequence of Cellulomonas chitinilytica NBRC 110799.</title>
        <authorList>
            <person name="Komaki H."/>
            <person name="Tamura T."/>
        </authorList>
    </citation>
    <scope>NUCLEOTIDE SEQUENCE</scope>
    <source>
        <strain evidence="1">NBRC 110799</strain>
    </source>
</reference>
<evidence type="ECO:0000313" key="2">
    <source>
        <dbReference type="Proteomes" id="UP000632740"/>
    </source>
</evidence>
<dbReference type="PANTHER" id="PTHR41913">
    <property type="entry name" value="DUF1684 DOMAIN-CONTAINING PROTEIN"/>
    <property type="match status" value="1"/>
</dbReference>
<dbReference type="InterPro" id="IPR012467">
    <property type="entry name" value="DUF1684"/>
</dbReference>
<proteinExistence type="predicted"/>
<sequence length="219" mass="23412">MPHRPRTLPGPASDALAVADWRRRVAEAYADVRHLAAADPAQAHAVWVQRRDELFAEHPASPLDAATRAFFAGLDVAPYDPAYRFEVQVRPSEPQRLEISTETDGLISYERIGTVELGDLGALAVWAMHGYAGGLFLPVRDALAGHEGGTFGGGRYVLDTIKGADLGVAHGLLVVDLNFAFNPSCAYDPSWSCPLATRANTLAAPVPVGERVFSSPASP</sequence>
<dbReference type="PANTHER" id="PTHR41913:SF1">
    <property type="entry name" value="DUF1684 DOMAIN-CONTAINING PROTEIN"/>
    <property type="match status" value="1"/>
</dbReference>
<dbReference type="RefSeq" id="WP_203752609.1">
    <property type="nucleotide sequence ID" value="NZ_BONK01000006.1"/>
</dbReference>
<organism evidence="1 2">
    <name type="scientific">Cellulomonas chitinilytica</name>
    <dbReference type="NCBI Taxonomy" id="398759"/>
    <lineage>
        <taxon>Bacteria</taxon>
        <taxon>Bacillati</taxon>
        <taxon>Actinomycetota</taxon>
        <taxon>Actinomycetes</taxon>
        <taxon>Micrococcales</taxon>
        <taxon>Cellulomonadaceae</taxon>
        <taxon>Cellulomonas</taxon>
    </lineage>
</organism>
<gene>
    <name evidence="1" type="ORF">Cch01nite_20190</name>
</gene>
<evidence type="ECO:0008006" key="3">
    <source>
        <dbReference type="Google" id="ProtNLM"/>
    </source>
</evidence>